<gene>
    <name evidence="2" type="ORF">LECACI_7A007518</name>
</gene>
<protein>
    <recommendedName>
        <fullName evidence="4">LisH domain-containing protein</fullName>
    </recommendedName>
</protein>
<dbReference type="InterPro" id="IPR006594">
    <property type="entry name" value="LisH"/>
</dbReference>
<evidence type="ECO:0000256" key="1">
    <source>
        <dbReference type="SAM" id="MobiDB-lite"/>
    </source>
</evidence>
<keyword evidence="3" id="KW-1185">Reference proteome</keyword>
<dbReference type="SUPFAM" id="SSF50978">
    <property type="entry name" value="WD40 repeat-like"/>
    <property type="match status" value="1"/>
</dbReference>
<dbReference type="Pfam" id="PF00400">
    <property type="entry name" value="WD40"/>
    <property type="match status" value="1"/>
</dbReference>
<dbReference type="EMBL" id="CAVMBE010000062">
    <property type="protein sequence ID" value="CAK4032360.1"/>
    <property type="molecule type" value="Genomic_DNA"/>
</dbReference>
<proteinExistence type="predicted"/>
<evidence type="ECO:0008006" key="4">
    <source>
        <dbReference type="Google" id="ProtNLM"/>
    </source>
</evidence>
<dbReference type="SMART" id="SM00320">
    <property type="entry name" value="WD40"/>
    <property type="match status" value="3"/>
</dbReference>
<dbReference type="InterPro" id="IPR036322">
    <property type="entry name" value="WD40_repeat_dom_sf"/>
</dbReference>
<dbReference type="Proteomes" id="UP001296104">
    <property type="component" value="Unassembled WGS sequence"/>
</dbReference>
<accession>A0AAI8Z4L1</accession>
<dbReference type="Gene3D" id="2.130.10.10">
    <property type="entry name" value="YVTN repeat-like/Quinoprotein amine dehydrogenase"/>
    <property type="match status" value="2"/>
</dbReference>
<evidence type="ECO:0000313" key="2">
    <source>
        <dbReference type="EMBL" id="CAK4032360.1"/>
    </source>
</evidence>
<reference evidence="2" key="1">
    <citation type="submission" date="2023-11" db="EMBL/GenBank/DDBJ databases">
        <authorList>
            <person name="Alioto T."/>
            <person name="Alioto T."/>
            <person name="Gomez Garrido J."/>
        </authorList>
    </citation>
    <scope>NUCLEOTIDE SEQUENCE</scope>
</reference>
<sequence>MPATDSPAVIVARYLKANNYTETYDSFVNEAGLPPDVGDVFKGDLTIETLLEEKKTFDVSVRFEKLGVEDANSGWTKSAPSTANEINVLPSSSNILSAQLEHLAGTESAPEPILLVSTADRRLHLLDARSRDLRTSFSGLHDSPILSVTGLGDGHLLTTSMSGQLQLSDMQGKVLEKRRDHSKYVVKVAAFVDASDGTIIATAGWDSKILLYRPKIDTTGPTIGEPVATIPLATKPEAMIFLRHPEHGKPVLLVSRTDSSFIFYYTVEPEPRLLGKQNLAPHSNAWVAFTPSSLQLCPTDPSLVAVGTSSVPHMKLLIVRLLFPPWEARAVPPPPGALRSSSLDGDGPAAETQASQARAALAIADREAAAIQIHCTTMAPQTAYSTPAIAWRPNGSGVWVNGDDGAVRGIEASTGKVVSTLLQGHEPGSKVRCLWAGTVHDDDGEEKEILASGGFDRRLIVWTV</sequence>
<dbReference type="PROSITE" id="PS50896">
    <property type="entry name" value="LISH"/>
    <property type="match status" value="1"/>
</dbReference>
<name>A0AAI8Z4L1_9PEZI</name>
<dbReference type="InterPro" id="IPR015943">
    <property type="entry name" value="WD40/YVTN_repeat-like_dom_sf"/>
</dbReference>
<comment type="caution">
    <text evidence="2">The sequence shown here is derived from an EMBL/GenBank/DDBJ whole genome shotgun (WGS) entry which is preliminary data.</text>
</comment>
<organism evidence="2 3">
    <name type="scientific">Lecanosticta acicola</name>
    <dbReference type="NCBI Taxonomy" id="111012"/>
    <lineage>
        <taxon>Eukaryota</taxon>
        <taxon>Fungi</taxon>
        <taxon>Dikarya</taxon>
        <taxon>Ascomycota</taxon>
        <taxon>Pezizomycotina</taxon>
        <taxon>Dothideomycetes</taxon>
        <taxon>Dothideomycetidae</taxon>
        <taxon>Mycosphaerellales</taxon>
        <taxon>Mycosphaerellaceae</taxon>
        <taxon>Lecanosticta</taxon>
    </lineage>
</organism>
<feature type="region of interest" description="Disordered" evidence="1">
    <location>
        <begin position="334"/>
        <end position="356"/>
    </location>
</feature>
<dbReference type="AlphaFoldDB" id="A0AAI8Z4L1"/>
<evidence type="ECO:0000313" key="3">
    <source>
        <dbReference type="Proteomes" id="UP001296104"/>
    </source>
</evidence>
<dbReference type="InterPro" id="IPR001680">
    <property type="entry name" value="WD40_rpt"/>
</dbReference>